<dbReference type="Gene3D" id="3.40.50.12230">
    <property type="match status" value="1"/>
</dbReference>
<dbReference type="RefSeq" id="XP_016266512.1">
    <property type="nucleotide sequence ID" value="XM_016402615.1"/>
</dbReference>
<gene>
    <name evidence="3" type="ORF">PV06_01976</name>
</gene>
<sequence length="415" mass="45467">MKRTPFWPSSYWHTSSRTSRWSGLSSPRLLSTQKPKGDPLRVLFCGSDSFSATSLTALHAFSKTPQANIASIDVLTRTDKRSGRGLKHVNSPPIKHVAQRLDLPVHQIDTFRGWSSPEYQGLNGRINLVVAVSFGLLIPRRILDIAKYNGLNVHPSMLPDLPGAAPIQWSIIYGRTTTGITVQTLHPSKFDQGTILDQTPAPGIEIPNPQSITTPQLIDLLAPLGADMLVNAIRHRLYIPPQTPIRDQENPEEVAMAPKITAQMRVVDFAKFTGTELLRRNRAIGPLQVFIKNDDAMKDTIRIKISEDARFATASDIPEGLRSCADSIPVGVPYAIIPKSQDPIESDKPLLVNTLATDGEGRQLVFPHMTVASMGKSTGAAAAARTVVFLRAESVGDFCLQVSTRPFELPEIHTA</sequence>
<dbReference type="AlphaFoldDB" id="A0A0D2B285"/>
<dbReference type="SUPFAM" id="SSF53328">
    <property type="entry name" value="Formyltransferase"/>
    <property type="match status" value="1"/>
</dbReference>
<dbReference type="OrthoDB" id="10268103at2759"/>
<protein>
    <recommendedName>
        <fullName evidence="1">methionyl-tRNA formyltransferase</fullName>
        <ecNumber evidence="1">2.1.2.9</ecNumber>
    </recommendedName>
</protein>
<dbReference type="PANTHER" id="PTHR11138">
    <property type="entry name" value="METHIONYL-TRNA FORMYLTRANSFERASE"/>
    <property type="match status" value="1"/>
</dbReference>
<dbReference type="GO" id="GO:0004479">
    <property type="term" value="F:methionyl-tRNA formyltransferase activity"/>
    <property type="evidence" value="ECO:0007669"/>
    <property type="project" value="UniProtKB-EC"/>
</dbReference>
<dbReference type="HOGENOM" id="CLU_033347_0_2_1"/>
<evidence type="ECO:0000256" key="1">
    <source>
        <dbReference type="ARBA" id="ARBA00012261"/>
    </source>
</evidence>
<proteinExistence type="predicted"/>
<reference evidence="3 4" key="1">
    <citation type="submission" date="2015-01" db="EMBL/GenBank/DDBJ databases">
        <title>The Genome Sequence of Exophiala oligosperma CBS72588.</title>
        <authorList>
            <consortium name="The Broad Institute Genomics Platform"/>
            <person name="Cuomo C."/>
            <person name="de Hoog S."/>
            <person name="Gorbushina A."/>
            <person name="Stielow B."/>
            <person name="Teixiera M."/>
            <person name="Abouelleil A."/>
            <person name="Chapman S.B."/>
            <person name="Priest M."/>
            <person name="Young S.K."/>
            <person name="Wortman J."/>
            <person name="Nusbaum C."/>
            <person name="Birren B."/>
        </authorList>
    </citation>
    <scope>NUCLEOTIDE SEQUENCE [LARGE SCALE GENOMIC DNA]</scope>
    <source>
        <strain evidence="3 4">CBS 72588</strain>
    </source>
</reference>
<dbReference type="GO" id="GO:0005739">
    <property type="term" value="C:mitochondrion"/>
    <property type="evidence" value="ECO:0007669"/>
    <property type="project" value="TreeGrafter"/>
</dbReference>
<feature type="domain" description="Formyl transferase N-terminal" evidence="2">
    <location>
        <begin position="41"/>
        <end position="200"/>
    </location>
</feature>
<dbReference type="CDD" id="cd08646">
    <property type="entry name" value="FMT_core_Met-tRNA-FMT_N"/>
    <property type="match status" value="1"/>
</dbReference>
<dbReference type="VEuPathDB" id="FungiDB:PV06_01976"/>
<dbReference type="Proteomes" id="UP000053342">
    <property type="component" value="Unassembled WGS sequence"/>
</dbReference>
<organism evidence="3 4">
    <name type="scientific">Exophiala oligosperma</name>
    <dbReference type="NCBI Taxonomy" id="215243"/>
    <lineage>
        <taxon>Eukaryota</taxon>
        <taxon>Fungi</taxon>
        <taxon>Dikarya</taxon>
        <taxon>Ascomycota</taxon>
        <taxon>Pezizomycotina</taxon>
        <taxon>Eurotiomycetes</taxon>
        <taxon>Chaetothyriomycetidae</taxon>
        <taxon>Chaetothyriales</taxon>
        <taxon>Herpotrichiellaceae</taxon>
        <taxon>Exophiala</taxon>
    </lineage>
</organism>
<evidence type="ECO:0000313" key="4">
    <source>
        <dbReference type="Proteomes" id="UP000053342"/>
    </source>
</evidence>
<name>A0A0D2B285_9EURO</name>
<dbReference type="EMBL" id="KN847333">
    <property type="protein sequence ID" value="KIW46296.1"/>
    <property type="molecule type" value="Genomic_DNA"/>
</dbReference>
<dbReference type="InterPro" id="IPR041711">
    <property type="entry name" value="Met-tRNA-FMT_N"/>
</dbReference>
<evidence type="ECO:0000259" key="2">
    <source>
        <dbReference type="Pfam" id="PF00551"/>
    </source>
</evidence>
<evidence type="ECO:0000313" key="3">
    <source>
        <dbReference type="EMBL" id="KIW46296.1"/>
    </source>
</evidence>
<accession>A0A0D2B285</accession>
<keyword evidence="4" id="KW-1185">Reference proteome</keyword>
<dbReference type="STRING" id="215243.A0A0D2B285"/>
<dbReference type="InterPro" id="IPR002376">
    <property type="entry name" value="Formyl_transf_N"/>
</dbReference>
<dbReference type="EC" id="2.1.2.9" evidence="1"/>
<dbReference type="GeneID" id="27354050"/>
<dbReference type="InterPro" id="IPR036477">
    <property type="entry name" value="Formyl_transf_N_sf"/>
</dbReference>
<dbReference type="Pfam" id="PF00551">
    <property type="entry name" value="Formyl_trans_N"/>
    <property type="match status" value="1"/>
</dbReference>
<dbReference type="PANTHER" id="PTHR11138:SF5">
    <property type="entry name" value="METHIONYL-TRNA FORMYLTRANSFERASE, MITOCHONDRIAL"/>
    <property type="match status" value="1"/>
</dbReference>